<evidence type="ECO:0000313" key="2">
    <source>
        <dbReference type="Proteomes" id="UP000183810"/>
    </source>
</evidence>
<evidence type="ECO:0000313" key="1">
    <source>
        <dbReference type="EMBL" id="APE34045.1"/>
    </source>
</evidence>
<accession>A0A1J0VPS7</accession>
<dbReference type="AlphaFoldDB" id="A0A1J0VPS7"/>
<dbReference type="KEGG" id="nsl:BOX37_08720"/>
<reference evidence="1" key="1">
    <citation type="submission" date="2016-11" db="EMBL/GenBank/DDBJ databases">
        <authorList>
            <person name="Jaros S."/>
            <person name="Januszkiewicz K."/>
            <person name="Wedrychowicz H."/>
        </authorList>
    </citation>
    <scope>NUCLEOTIDE SEQUENCE [LARGE SCALE GENOMIC DNA]</scope>
    <source>
        <strain evidence="1">Y48</strain>
    </source>
</reference>
<dbReference type="InterPro" id="IPR013784">
    <property type="entry name" value="Carb-bd-like_fold"/>
</dbReference>
<dbReference type="Gene3D" id="2.60.40.1120">
    <property type="entry name" value="Carboxypeptidase-like, regulatory domain"/>
    <property type="match status" value="1"/>
</dbReference>
<gene>
    <name evidence="1" type="ORF">BOX37_08720</name>
</gene>
<evidence type="ECO:0008006" key="3">
    <source>
        <dbReference type="Google" id="ProtNLM"/>
    </source>
</evidence>
<keyword evidence="2" id="KW-1185">Reference proteome</keyword>
<dbReference type="GO" id="GO:0030246">
    <property type="term" value="F:carbohydrate binding"/>
    <property type="evidence" value="ECO:0007669"/>
    <property type="project" value="InterPro"/>
</dbReference>
<name>A0A1J0VPS7_9NOCA</name>
<dbReference type="Proteomes" id="UP000183810">
    <property type="component" value="Chromosome"/>
</dbReference>
<sequence>MATTALVGAAVGSAAAHPGTGDTVRQSSSCELSHARQHELQVRDDSPAAVGQLDAVLIEAGTRKPISGGKVVLTGVDICGDSIHRHLSTGADGQVSFRGLQPGRYRLTAQPTGSMPRATATTDVELATPSRKTIQFTMG</sequence>
<proteinExistence type="predicted"/>
<protein>
    <recommendedName>
        <fullName evidence="3">Carboxypeptidase regulatory-like domain-containing protein</fullName>
    </recommendedName>
</protein>
<dbReference type="Pfam" id="PF13620">
    <property type="entry name" value="CarboxypepD_reg"/>
    <property type="match status" value="1"/>
</dbReference>
<dbReference type="EMBL" id="CP018082">
    <property type="protein sequence ID" value="APE34045.1"/>
    <property type="molecule type" value="Genomic_DNA"/>
</dbReference>
<organism evidence="1 2">
    <name type="scientific">Nocardia mangyaensis</name>
    <dbReference type="NCBI Taxonomy" id="2213200"/>
    <lineage>
        <taxon>Bacteria</taxon>
        <taxon>Bacillati</taxon>
        <taxon>Actinomycetota</taxon>
        <taxon>Actinomycetes</taxon>
        <taxon>Mycobacteriales</taxon>
        <taxon>Nocardiaceae</taxon>
        <taxon>Nocardia</taxon>
    </lineage>
</organism>
<dbReference type="SUPFAM" id="SSF49452">
    <property type="entry name" value="Starch-binding domain-like"/>
    <property type="match status" value="1"/>
</dbReference>